<accession>A0A2T8WQD0</accession>
<protein>
    <submittedName>
        <fullName evidence="1">Phage virion morphogenesis protein</fullName>
    </submittedName>
</protein>
<organism evidence="1 2">
    <name type="scientific">Salmonella enterica subsp. enterica serovar Gaminara</name>
    <dbReference type="NCBI Taxonomy" id="913070"/>
    <lineage>
        <taxon>Bacteria</taxon>
        <taxon>Pseudomonadati</taxon>
        <taxon>Pseudomonadota</taxon>
        <taxon>Gammaproteobacteria</taxon>
        <taxon>Enterobacterales</taxon>
        <taxon>Enterobacteriaceae</taxon>
        <taxon>Salmonella</taxon>
    </lineage>
</organism>
<dbReference type="RefSeq" id="WP_116804908.1">
    <property type="nucleotide sequence ID" value="NZ_QDLV01000055.1"/>
</dbReference>
<dbReference type="NCBIfam" id="TIGR01635">
    <property type="entry name" value="tail_comp_S"/>
    <property type="match status" value="1"/>
</dbReference>
<dbReference type="Proteomes" id="UP000245551">
    <property type="component" value="Unassembled WGS sequence"/>
</dbReference>
<dbReference type="EMBL" id="QDLV01000055">
    <property type="protein sequence ID" value="PVJ40635.1"/>
    <property type="molecule type" value="Genomic_DNA"/>
</dbReference>
<dbReference type="Pfam" id="PF05069">
    <property type="entry name" value="Phage_tail_S"/>
    <property type="match status" value="1"/>
</dbReference>
<sequence>MASDNLVNITINDKSLRQSLHALELAATDLEPAMRKIAGTLLTETLLNFEDEGRPAWTPSLAAQERDGMTLQDKGNAGGLKGSISTDYDARQAMAGTNKVYGPIHQFGGEAGRNQSVELEARPYLPLTADGELQPEAETSVLDTVVRHLESAAHR</sequence>
<name>A0A2T8WQD0_SALET</name>
<dbReference type="AlphaFoldDB" id="A0A2T8WQD0"/>
<proteinExistence type="predicted"/>
<dbReference type="InterPro" id="IPR006522">
    <property type="entry name" value="Phage_virion_morphogenesis"/>
</dbReference>
<gene>
    <name evidence="1" type="ORF">C4855_26640</name>
</gene>
<evidence type="ECO:0000313" key="1">
    <source>
        <dbReference type="EMBL" id="PVJ40635.1"/>
    </source>
</evidence>
<comment type="caution">
    <text evidence="1">The sequence shown here is derived from an EMBL/GenBank/DDBJ whole genome shotgun (WGS) entry which is preliminary data.</text>
</comment>
<evidence type="ECO:0000313" key="2">
    <source>
        <dbReference type="Proteomes" id="UP000245551"/>
    </source>
</evidence>
<reference evidence="1 2" key="1">
    <citation type="submission" date="2018-04" db="EMBL/GenBank/DDBJ databases">
        <title>Serotype diversity and antimicrobial resistance among Salmonella enterica isolated from patients at an equine referral hospital.</title>
        <authorList>
            <person name="Leon I.M."/>
            <person name="Lawhon S.D."/>
            <person name="Norman K.N."/>
            <person name="Threadgill D.S."/>
            <person name="Ohta N."/>
            <person name="Vinasco J."/>
            <person name="Scott H.M."/>
        </authorList>
    </citation>
    <scope>NUCLEOTIDE SEQUENCE [LARGE SCALE GENOMIC DNA]</scope>
    <source>
        <strain evidence="1 2">230</strain>
    </source>
</reference>